<keyword evidence="1 3" id="KW-0378">Hydrolase</keyword>
<evidence type="ECO:0000313" key="3">
    <source>
        <dbReference type="EMBL" id="MBE6501722.1"/>
    </source>
</evidence>
<dbReference type="AlphaFoldDB" id="A0A8T3V587"/>
<gene>
    <name evidence="3" type="ORF">E7Z79_04700</name>
</gene>
<dbReference type="PANTHER" id="PTHR48081">
    <property type="entry name" value="AB HYDROLASE SUPERFAMILY PROTEIN C4A8.06C"/>
    <property type="match status" value="1"/>
</dbReference>
<dbReference type="Proteomes" id="UP000783037">
    <property type="component" value="Unassembled WGS sequence"/>
</dbReference>
<dbReference type="SUPFAM" id="SSF53474">
    <property type="entry name" value="alpha/beta-Hydrolases"/>
    <property type="match status" value="1"/>
</dbReference>
<accession>A0A8T3V587</accession>
<dbReference type="InterPro" id="IPR050300">
    <property type="entry name" value="GDXG_lipolytic_enzyme"/>
</dbReference>
<name>A0A8T3V587_9EURY</name>
<evidence type="ECO:0000313" key="4">
    <source>
        <dbReference type="Proteomes" id="UP000783037"/>
    </source>
</evidence>
<dbReference type="InterPro" id="IPR013094">
    <property type="entry name" value="AB_hydrolase_3"/>
</dbReference>
<proteinExistence type="predicted"/>
<feature type="domain" description="Alpha/beta hydrolase fold-3" evidence="2">
    <location>
        <begin position="75"/>
        <end position="271"/>
    </location>
</feature>
<dbReference type="InterPro" id="IPR029058">
    <property type="entry name" value="AB_hydrolase_fold"/>
</dbReference>
<dbReference type="GO" id="GO:0016787">
    <property type="term" value="F:hydrolase activity"/>
    <property type="evidence" value="ECO:0007669"/>
    <property type="project" value="UniProtKB-KW"/>
</dbReference>
<organism evidence="3 4">
    <name type="scientific">Methanobrevibacter thaueri</name>
    <dbReference type="NCBI Taxonomy" id="190975"/>
    <lineage>
        <taxon>Archaea</taxon>
        <taxon>Methanobacteriati</taxon>
        <taxon>Methanobacteriota</taxon>
        <taxon>Methanomada group</taxon>
        <taxon>Methanobacteria</taxon>
        <taxon>Methanobacteriales</taxon>
        <taxon>Methanobacteriaceae</taxon>
        <taxon>Methanobrevibacter</taxon>
    </lineage>
</organism>
<comment type="caution">
    <text evidence="3">The sequence shown here is derived from an EMBL/GenBank/DDBJ whole genome shotgun (WGS) entry which is preliminary data.</text>
</comment>
<dbReference type="Pfam" id="PF07859">
    <property type="entry name" value="Abhydrolase_3"/>
    <property type="match status" value="1"/>
</dbReference>
<dbReference type="RefSeq" id="WP_303738824.1">
    <property type="nucleotide sequence ID" value="NZ_SUTK01000016.1"/>
</dbReference>
<dbReference type="PANTHER" id="PTHR48081:SF8">
    <property type="entry name" value="ALPHA_BETA HYDROLASE FOLD-3 DOMAIN-CONTAINING PROTEIN-RELATED"/>
    <property type="match status" value="1"/>
</dbReference>
<sequence length="293" mass="33054">MSKMSKIVEAGLKRTLKETLEDKDKADEHMEKRSVVEDKPFKIPKLIYRTKVKNEEMFGCQIITFNESEDTEHIVIYLHGGAYVDEITIPHIIFCDKIAKKTNSTVYAPLYPLAPNHTYKETYPIVEELYESVLKIGKPITIMGDSSGGGLSAAFCEYLACKDLAQPEHLILISPWVDVSMSGEYKGFVDIDPIYGVDGLREMGKAWAGDLDPKDYKVSPLFGDVSKLPETTIFLGTHEELYSDLTKFYNKLKENGVEAQLIYGEEMAHVYPIYPLVPESKEALNKIVEIILG</sequence>
<dbReference type="EMBL" id="SUTK01000016">
    <property type="protein sequence ID" value="MBE6501722.1"/>
    <property type="molecule type" value="Genomic_DNA"/>
</dbReference>
<evidence type="ECO:0000256" key="1">
    <source>
        <dbReference type="ARBA" id="ARBA00022801"/>
    </source>
</evidence>
<evidence type="ECO:0000259" key="2">
    <source>
        <dbReference type="Pfam" id="PF07859"/>
    </source>
</evidence>
<dbReference type="Gene3D" id="3.40.50.1820">
    <property type="entry name" value="alpha/beta hydrolase"/>
    <property type="match status" value="1"/>
</dbReference>
<protein>
    <submittedName>
        <fullName evidence="3">Alpha/beta hydrolase</fullName>
    </submittedName>
</protein>
<reference evidence="3" key="1">
    <citation type="submission" date="2019-04" db="EMBL/GenBank/DDBJ databases">
        <title>Evolution of Biomass-Degrading Anaerobic Consortia Revealed by Metagenomics.</title>
        <authorList>
            <person name="Peng X."/>
        </authorList>
    </citation>
    <scope>NUCLEOTIDE SEQUENCE</scope>
    <source>
        <strain evidence="3">SIG18</strain>
    </source>
</reference>